<feature type="compositionally biased region" description="Low complexity" evidence="1">
    <location>
        <begin position="306"/>
        <end position="323"/>
    </location>
</feature>
<dbReference type="Pfam" id="PF17948">
    <property type="entry name" value="DnaT"/>
    <property type="match status" value="1"/>
</dbReference>
<name>A0A379YBT1_9GAMM</name>
<evidence type="ECO:0000313" key="4">
    <source>
        <dbReference type="Proteomes" id="UP000255529"/>
    </source>
</evidence>
<feature type="domain" description="DnaT DNA-binding" evidence="2">
    <location>
        <begin position="226"/>
        <end position="298"/>
    </location>
</feature>
<dbReference type="Gene3D" id="1.10.8.1180">
    <property type="match status" value="1"/>
</dbReference>
<dbReference type="RefSeq" id="WP_165366752.1">
    <property type="nucleotide sequence ID" value="NZ_CAMKUF010000001.1"/>
</dbReference>
<sequence>MANPLAKTKANNEPYRKVKITMWNDPSFRALSPLPPSGQSLFIYLLTSPFTGIIPGLFKAGRAAMAEELGWDVEAFDLALGEALSLGMVKADTQARVFWLPNAAKHNPPTSVNVIKSWVRAFELLPECDLKYEAFESLKAASHGVSKAMGLAFDKAFALANPLAKDKAKPLPRPFQKAVSSKQILKEKPLYLAGVSEISPEGETPQTSEQPFWDDQDDESPHFGKFQMSAGWRPSPDFQRQAVLWNKKLEGPAPGYTPEELASFSAFWKAEGRVYHQTQWEQKFADSVLYERQATAKRNQQAGGSNATRQAAAATAQQQVRAARNAERERQGLAPLGDDGGDLRESLGEQERGGTVHDLGPSDFEILG</sequence>
<feature type="region of interest" description="Disordered" evidence="1">
    <location>
        <begin position="298"/>
        <end position="368"/>
    </location>
</feature>
<organism evidence="3 4">
    <name type="scientific">Serratia quinivorans</name>
    <dbReference type="NCBI Taxonomy" id="137545"/>
    <lineage>
        <taxon>Bacteria</taxon>
        <taxon>Pseudomonadati</taxon>
        <taxon>Pseudomonadota</taxon>
        <taxon>Gammaproteobacteria</taxon>
        <taxon>Enterobacterales</taxon>
        <taxon>Yersiniaceae</taxon>
        <taxon>Serratia</taxon>
    </lineage>
</organism>
<reference evidence="3 4" key="1">
    <citation type="submission" date="2018-06" db="EMBL/GenBank/DDBJ databases">
        <authorList>
            <consortium name="Pathogen Informatics"/>
            <person name="Doyle S."/>
        </authorList>
    </citation>
    <scope>NUCLEOTIDE SEQUENCE [LARGE SCALE GENOMIC DNA]</scope>
    <source>
        <strain evidence="3 4">NCTC11544</strain>
    </source>
</reference>
<evidence type="ECO:0000313" key="3">
    <source>
        <dbReference type="EMBL" id="SUI43143.1"/>
    </source>
</evidence>
<dbReference type="InterPro" id="IPR040480">
    <property type="entry name" value="DnaT_DNA_bind"/>
</dbReference>
<feature type="compositionally biased region" description="Basic and acidic residues" evidence="1">
    <location>
        <begin position="341"/>
        <end position="355"/>
    </location>
</feature>
<proteinExistence type="predicted"/>
<gene>
    <name evidence="3" type="primary">dnaT</name>
    <name evidence="3" type="ORF">NCTC11544_00089</name>
</gene>
<feature type="region of interest" description="Disordered" evidence="1">
    <location>
        <begin position="199"/>
        <end position="234"/>
    </location>
</feature>
<dbReference type="AlphaFoldDB" id="A0A379YBT1"/>
<evidence type="ECO:0000259" key="2">
    <source>
        <dbReference type="Pfam" id="PF17948"/>
    </source>
</evidence>
<accession>A0A379YBT1</accession>
<evidence type="ECO:0000256" key="1">
    <source>
        <dbReference type="SAM" id="MobiDB-lite"/>
    </source>
</evidence>
<dbReference type="Proteomes" id="UP000255529">
    <property type="component" value="Unassembled WGS sequence"/>
</dbReference>
<protein>
    <submittedName>
        <fullName evidence="3">Primosomal protein I</fullName>
    </submittedName>
</protein>
<dbReference type="EMBL" id="UGYN01000002">
    <property type="protein sequence ID" value="SUI43143.1"/>
    <property type="molecule type" value="Genomic_DNA"/>
</dbReference>